<evidence type="ECO:0000256" key="3">
    <source>
        <dbReference type="ARBA" id="ARBA00022840"/>
    </source>
</evidence>
<dbReference type="PROSITE" id="PS00211">
    <property type="entry name" value="ABC_TRANSPORTER_1"/>
    <property type="match status" value="1"/>
</dbReference>
<keyword evidence="2" id="KW-0547">Nucleotide-binding</keyword>
<keyword evidence="1" id="KW-0813">Transport</keyword>
<comment type="caution">
    <text evidence="5">The sequence shown here is derived from an EMBL/GenBank/DDBJ whole genome shotgun (WGS) entry which is preliminary data.</text>
</comment>
<dbReference type="PANTHER" id="PTHR42788:SF2">
    <property type="entry name" value="ABC TRANSPORTER ATP-BINDING PROTEIN"/>
    <property type="match status" value="1"/>
</dbReference>
<protein>
    <recommendedName>
        <fullName evidence="4">ABC transporter domain-containing protein</fullName>
    </recommendedName>
</protein>
<dbReference type="PROSITE" id="PS50893">
    <property type="entry name" value="ABC_TRANSPORTER_2"/>
    <property type="match status" value="1"/>
</dbReference>
<dbReference type="PANTHER" id="PTHR42788">
    <property type="entry name" value="TAURINE IMPORT ATP-BINDING PROTEIN-RELATED"/>
    <property type="match status" value="1"/>
</dbReference>
<keyword evidence="6" id="KW-1185">Reference proteome</keyword>
<name>A0AA36Y513_9FIRM</name>
<dbReference type="InterPro" id="IPR017871">
    <property type="entry name" value="ABC_transporter-like_CS"/>
</dbReference>
<keyword evidence="3" id="KW-0067">ATP-binding</keyword>
<dbReference type="EMBL" id="AGEL01000006">
    <property type="protein sequence ID" value="EHO16983.1"/>
    <property type="molecule type" value="Genomic_DNA"/>
</dbReference>
<gene>
    <name evidence="5" type="ORF">HMPREF9623_00582</name>
</gene>
<dbReference type="InterPro" id="IPR027417">
    <property type="entry name" value="P-loop_NTPase"/>
</dbReference>
<dbReference type="GO" id="GO:0005524">
    <property type="term" value="F:ATP binding"/>
    <property type="evidence" value="ECO:0007669"/>
    <property type="project" value="UniProtKB-KW"/>
</dbReference>
<dbReference type="CDD" id="cd03293">
    <property type="entry name" value="ABC_NrtD_SsuB_transporters"/>
    <property type="match status" value="1"/>
</dbReference>
<dbReference type="InterPro" id="IPR003439">
    <property type="entry name" value="ABC_transporter-like_ATP-bd"/>
</dbReference>
<dbReference type="Gene3D" id="3.40.50.300">
    <property type="entry name" value="P-loop containing nucleotide triphosphate hydrolases"/>
    <property type="match status" value="1"/>
</dbReference>
<feature type="domain" description="ABC transporter" evidence="4">
    <location>
        <begin position="4"/>
        <end position="236"/>
    </location>
</feature>
<dbReference type="SMART" id="SM00382">
    <property type="entry name" value="AAA"/>
    <property type="match status" value="1"/>
</dbReference>
<reference evidence="5 6" key="1">
    <citation type="submission" date="2011-10" db="EMBL/GenBank/DDBJ databases">
        <title>The Genome Sequence of Lachnospiraceae bacterium ACC2.</title>
        <authorList>
            <consortium name="The Broad Institute Genome Sequencing Platform"/>
            <person name="Earl A."/>
            <person name="Ward D."/>
            <person name="Feldgarden M."/>
            <person name="Gevers D."/>
            <person name="Sizova M."/>
            <person name="Hazen A."/>
            <person name="Epstein S."/>
            <person name="Young S.K."/>
            <person name="Zeng Q."/>
            <person name="Gargeya S."/>
            <person name="Fitzgerald M."/>
            <person name="Haas B."/>
            <person name="Abouelleil A."/>
            <person name="Alvarado L."/>
            <person name="Arachchi H.M."/>
            <person name="Berlin A."/>
            <person name="Brown A."/>
            <person name="Chapman S.B."/>
            <person name="Chen Z."/>
            <person name="Dunbar C."/>
            <person name="Freedman E."/>
            <person name="Gearin G."/>
            <person name="Goldberg J."/>
            <person name="Griggs A."/>
            <person name="Gujja S."/>
            <person name="Heiman D."/>
            <person name="Howarth C."/>
            <person name="Larson L."/>
            <person name="Lui A."/>
            <person name="MacDonald P.J.P."/>
            <person name="Montmayeur A."/>
            <person name="Murphy C."/>
            <person name="Neiman D."/>
            <person name="Pearson M."/>
            <person name="Priest M."/>
            <person name="Roberts A."/>
            <person name="Saif S."/>
            <person name="Shea T."/>
            <person name="Shenoy N."/>
            <person name="Sisk P."/>
            <person name="Stolte C."/>
            <person name="Sykes S."/>
            <person name="Wortman J."/>
            <person name="Nusbaum C."/>
            <person name="Birren B."/>
        </authorList>
    </citation>
    <scope>NUCLEOTIDE SEQUENCE [LARGE SCALE GENOMIC DNA]</scope>
    <source>
        <strain evidence="5 6">ACC2</strain>
    </source>
</reference>
<organism evidence="5 6">
    <name type="scientific">Stomatobaculum longum</name>
    <dbReference type="NCBI Taxonomy" id="796942"/>
    <lineage>
        <taxon>Bacteria</taxon>
        <taxon>Bacillati</taxon>
        <taxon>Bacillota</taxon>
        <taxon>Clostridia</taxon>
        <taxon>Lachnospirales</taxon>
        <taxon>Lachnospiraceae</taxon>
        <taxon>Stomatobaculum</taxon>
    </lineage>
</organism>
<evidence type="ECO:0000256" key="1">
    <source>
        <dbReference type="ARBA" id="ARBA00022448"/>
    </source>
</evidence>
<evidence type="ECO:0000313" key="5">
    <source>
        <dbReference type="EMBL" id="EHO16983.1"/>
    </source>
</evidence>
<dbReference type="GeneID" id="86940365"/>
<dbReference type="GO" id="GO:0016887">
    <property type="term" value="F:ATP hydrolysis activity"/>
    <property type="evidence" value="ECO:0007669"/>
    <property type="project" value="InterPro"/>
</dbReference>
<evidence type="ECO:0000256" key="2">
    <source>
        <dbReference type="ARBA" id="ARBA00022741"/>
    </source>
</evidence>
<dbReference type="InterPro" id="IPR003593">
    <property type="entry name" value="AAA+_ATPase"/>
</dbReference>
<dbReference type="RefSeq" id="WP_009532415.1">
    <property type="nucleotide sequence ID" value="NZ_JH590862.1"/>
</dbReference>
<accession>A0AA36Y513</accession>
<evidence type="ECO:0000313" key="6">
    <source>
        <dbReference type="Proteomes" id="UP000018466"/>
    </source>
</evidence>
<evidence type="ECO:0000259" key="4">
    <source>
        <dbReference type="PROSITE" id="PS50893"/>
    </source>
</evidence>
<dbReference type="Proteomes" id="UP000018466">
    <property type="component" value="Unassembled WGS sequence"/>
</dbReference>
<dbReference type="InterPro" id="IPR050166">
    <property type="entry name" value="ABC_transporter_ATP-bind"/>
</dbReference>
<dbReference type="Pfam" id="PF00005">
    <property type="entry name" value="ABC_tran"/>
    <property type="match status" value="1"/>
</dbReference>
<dbReference type="AlphaFoldDB" id="A0AA36Y513"/>
<dbReference type="SUPFAM" id="SSF52540">
    <property type="entry name" value="P-loop containing nucleoside triphosphate hydrolases"/>
    <property type="match status" value="1"/>
</dbReference>
<proteinExistence type="predicted"/>
<sequence length="255" mass="28573">MTALEFSEVSFRYAGSSGPLLLDRLSFRVEAGEFVSILGPSGAGKSSLFRLMNGLLLPESGSILAEGVPIAEKRRYCGYMPQQDLLFPWRTVADNVGLPLELGEKSLDRETRRAKAEAVLEAVGLQGWADKSPLSLSGGMRQRAAFARTLLTGAKLLLLDEPFSALDYMTRLSMREWLLERWRQEKRTILFVTHDVEEAIFLSERILVITSRPVRSLREFRVPLSYPRSVESLGQAAALDLKRELIQLLAREMTA</sequence>